<gene>
    <name evidence="2" type="ORF">CAL12_22010</name>
</gene>
<keyword evidence="3" id="KW-1185">Reference proteome</keyword>
<protein>
    <submittedName>
        <fullName evidence="2">Uncharacterized protein</fullName>
    </submittedName>
</protein>
<dbReference type="Proteomes" id="UP000194151">
    <property type="component" value="Chromosome"/>
</dbReference>
<name>A0A1W6YQD8_9BORD</name>
<sequence>MRSGNQDLHLVEGIQFRILAHVFPVLRHDALKPLSNAKLTIVLLEKAISKGTIAETDPPPFVGDLDNMLDDSVAAIRLLNNWFQDDSPAMDVHGILQECRRLAFSQLLLSGKKVQIDDFPHATPVAHRPSRYVLMAWMILAIYGLPERGVLHIKQEGPHGLSARSLPAPPDATTRTLQPESAPPISLEDAKKIASFYGWELVKQDGGWLLNLPVADNA</sequence>
<proteinExistence type="predicted"/>
<evidence type="ECO:0000313" key="2">
    <source>
        <dbReference type="EMBL" id="ARP83228.1"/>
    </source>
</evidence>
<dbReference type="STRING" id="1416806.CAL12_22010"/>
<evidence type="ECO:0000256" key="1">
    <source>
        <dbReference type="SAM" id="MobiDB-lite"/>
    </source>
</evidence>
<dbReference type="OrthoDB" id="8639138at2"/>
<organism evidence="2 3">
    <name type="scientific">Bordetella genomosp. 8</name>
    <dbReference type="NCBI Taxonomy" id="1416806"/>
    <lineage>
        <taxon>Bacteria</taxon>
        <taxon>Pseudomonadati</taxon>
        <taxon>Pseudomonadota</taxon>
        <taxon>Betaproteobacteria</taxon>
        <taxon>Burkholderiales</taxon>
        <taxon>Alcaligenaceae</taxon>
        <taxon>Bordetella</taxon>
    </lineage>
</organism>
<feature type="region of interest" description="Disordered" evidence="1">
    <location>
        <begin position="160"/>
        <end position="184"/>
    </location>
</feature>
<reference evidence="2 3" key="1">
    <citation type="submission" date="2017-05" db="EMBL/GenBank/DDBJ databases">
        <title>Complete and WGS of Bordetella genogroups.</title>
        <authorList>
            <person name="Spilker T."/>
            <person name="LiPuma J."/>
        </authorList>
    </citation>
    <scope>NUCLEOTIDE SEQUENCE [LARGE SCALE GENOMIC DNA]</scope>
    <source>
        <strain evidence="2 3">AU19157</strain>
    </source>
</reference>
<dbReference type="EMBL" id="CP021108">
    <property type="protein sequence ID" value="ARP83228.1"/>
    <property type="molecule type" value="Genomic_DNA"/>
</dbReference>
<dbReference type="RefSeq" id="WP_086066566.1">
    <property type="nucleotide sequence ID" value="NZ_CP021108.1"/>
</dbReference>
<evidence type="ECO:0000313" key="3">
    <source>
        <dbReference type="Proteomes" id="UP000194151"/>
    </source>
</evidence>
<dbReference type="KEGG" id="bgv:CAL12_22010"/>
<dbReference type="AlphaFoldDB" id="A0A1W6YQD8"/>
<accession>A0A1W6YQD8</accession>